<dbReference type="EMBL" id="CP045350">
    <property type="protein sequence ID" value="QFT25749.1"/>
    <property type="molecule type" value="Genomic_DNA"/>
</dbReference>
<name>A0A5P9CHE5_9VIBR</name>
<organism evidence="2 3">
    <name type="scientific">Vibrio aquimaris</name>
    <dbReference type="NCBI Taxonomy" id="2587862"/>
    <lineage>
        <taxon>Bacteria</taxon>
        <taxon>Pseudomonadati</taxon>
        <taxon>Pseudomonadota</taxon>
        <taxon>Gammaproteobacteria</taxon>
        <taxon>Vibrionales</taxon>
        <taxon>Vibrionaceae</taxon>
        <taxon>Vibrio</taxon>
    </lineage>
</organism>
<dbReference type="OrthoDB" id="6631494at2"/>
<dbReference type="PROSITE" id="PS51450">
    <property type="entry name" value="LRR"/>
    <property type="match status" value="1"/>
</dbReference>
<evidence type="ECO:0000256" key="1">
    <source>
        <dbReference type="SAM" id="MobiDB-lite"/>
    </source>
</evidence>
<evidence type="ECO:0000313" key="2">
    <source>
        <dbReference type="EMBL" id="QFT25749.1"/>
    </source>
</evidence>
<dbReference type="Proteomes" id="UP000326936">
    <property type="component" value="Chromosome"/>
</dbReference>
<feature type="region of interest" description="Disordered" evidence="1">
    <location>
        <begin position="1"/>
        <end position="23"/>
    </location>
</feature>
<sequence length="895" mass="98987">MRASAVFIPRNESINSSNASKSQNECSEVANNIRKVTQLRGLSLSSNNLHNTTDLQKSKPSNIIQLARSNSTPAAISSPPPEVKLSSLDKDKGGTPERRVIADDVKMIHSKLKEVLDENNKHDRKAINVLETGLEPVLKEYEGPNGHLSYQDTKQIHVAFKKLSKQLPKGELKELCTILAQHTKCDWMQMKHEKLQAKQLGEYLALGKPGAGKATTYSAGVNAGASLLAVPGTEAKVGPFADISLGISTETRFNADDEGLVFEEISQSLSSGLKAGVQASLSDNVGLKAQAKAGVQGSLTYFKEWNNSKDYIAQNGPDAKRTKALKKQKQLAANSQHRLNQLLKSALKFNASVNAPAPKRTKPLTGFYTTTVGDVGLSVNAGTTFNVGSLDMNFGGGFGANRSKSTTDIYEFVPNQLVDVVLKNQDRMKELPKNFTHKAEQILARSKDPKMAIVGLKQLKSDVDEYYKVVQQYDYFKSSGTGKKSELKALRSQKHEIENSWGAIGRHQFLQFASASHALFASTIMPNKHLVSGINREREQELSNLIGQTGVLVQNPSIDYSKSRLDKIATFEQEIYLQVADTRSSFSINAGPISGRLDIVERQRIHPSRVREGRYIDVVFTGSVASSLQGMVNGATLQQAFADQGIELPGDLDIAPDLGGGISFSHTTRFFKPDYSQAEDYKGEKGWRKQFSRNTKTLSANINVGGSGTVAVGAHAGANVGVNKSKTTVVGERIASDDLTFTMVRFNRLYRDAKLNTDNAEWKQFVTDNKAQYKKMFAKLGSSEHPMKEEVKFFFKELIDRAPQTEKRNLEQQQDEFFATMRAFKQDEDNEDKFKQAQACLENYLEQQTAPWWEAHTGRWKDLEFKSKADSGLDLKSKLLKGLGVHLRANKFQSQ</sequence>
<protein>
    <submittedName>
        <fullName evidence="2">Uncharacterized protein</fullName>
    </submittedName>
</protein>
<proteinExistence type="predicted"/>
<feature type="compositionally biased region" description="Polar residues" evidence="1">
    <location>
        <begin position="12"/>
        <end position="23"/>
    </location>
</feature>
<accession>A0A5P9CHE5</accession>
<reference evidence="2 3" key="1">
    <citation type="submission" date="2019-10" db="EMBL/GenBank/DDBJ databases">
        <title>Complete genome sequence of Vibrio sp. strain THAF100, isolated from non-filtered water from the water column of tank 6 of a marine aquarium containing stony-coral fragments. Water maintained at 26 degree C.</title>
        <authorList>
            <person name="Ruckert C."/>
            <person name="Franco A."/>
            <person name="Kalinowski J."/>
            <person name="Glaeser S."/>
        </authorList>
    </citation>
    <scope>NUCLEOTIDE SEQUENCE [LARGE SCALE GENOMIC DNA]</scope>
    <source>
        <strain evidence="2 3">THAF100</strain>
    </source>
</reference>
<dbReference type="KEGG" id="vaq:FIV01_04850"/>
<feature type="compositionally biased region" description="Basic and acidic residues" evidence="1">
    <location>
        <begin position="87"/>
        <end position="97"/>
    </location>
</feature>
<keyword evidence="3" id="KW-1185">Reference proteome</keyword>
<feature type="region of interest" description="Disordered" evidence="1">
    <location>
        <begin position="70"/>
        <end position="97"/>
    </location>
</feature>
<dbReference type="AlphaFoldDB" id="A0A5P9CHE5"/>
<dbReference type="InterPro" id="IPR001611">
    <property type="entry name" value="Leu-rich_rpt"/>
</dbReference>
<gene>
    <name evidence="2" type="ORF">FIV01_04850</name>
</gene>
<evidence type="ECO:0000313" key="3">
    <source>
        <dbReference type="Proteomes" id="UP000326936"/>
    </source>
</evidence>
<dbReference type="RefSeq" id="WP_152429984.1">
    <property type="nucleotide sequence ID" value="NZ_CBCSDK010000003.1"/>
</dbReference>